<sequence>MPRVSVVEFTDPACPFAYSAEPVRWKLAWRFGDQLDWSVRLVGLARDAAAQEAKGFDAVRNAEILRDFDRFGMPLSTAERREPAGSWDACRLVVAARRDDEDGAVRLLRALRVAGLAEARPIDNPDVLSDACESAGLSPDPLLERLRDDATERDFRADCDAARTPGPAALAMDHKLADVEDDWDGASGPSGRRYTCPTFVFTVQDDEGAVAEVPGFQPWAAVEAVVANLAPGLERRDWPEDPAEVLRWAPVPLATQELADLMDVDRDEARERLRAAGATEHEVGTDAFWSLA</sequence>
<dbReference type="SUPFAM" id="SSF52833">
    <property type="entry name" value="Thioredoxin-like"/>
    <property type="match status" value="1"/>
</dbReference>
<dbReference type="EMBL" id="CAFBMK010000237">
    <property type="protein sequence ID" value="CAB4940312.1"/>
    <property type="molecule type" value="Genomic_DNA"/>
</dbReference>
<protein>
    <submittedName>
        <fullName evidence="2">Unannotated protein</fullName>
    </submittedName>
</protein>
<dbReference type="Pfam" id="PF01323">
    <property type="entry name" value="DSBA"/>
    <property type="match status" value="1"/>
</dbReference>
<accession>A0A6J7JDB4</accession>
<gene>
    <name evidence="2" type="ORF">UFOPK3564_02906</name>
</gene>
<dbReference type="InterPro" id="IPR036249">
    <property type="entry name" value="Thioredoxin-like_sf"/>
</dbReference>
<evidence type="ECO:0000313" key="2">
    <source>
        <dbReference type="EMBL" id="CAB4940312.1"/>
    </source>
</evidence>
<proteinExistence type="predicted"/>
<evidence type="ECO:0000259" key="1">
    <source>
        <dbReference type="Pfam" id="PF01323"/>
    </source>
</evidence>
<dbReference type="Gene3D" id="3.40.30.10">
    <property type="entry name" value="Glutaredoxin"/>
    <property type="match status" value="1"/>
</dbReference>
<reference evidence="2" key="1">
    <citation type="submission" date="2020-05" db="EMBL/GenBank/DDBJ databases">
        <authorList>
            <person name="Chiriac C."/>
            <person name="Salcher M."/>
            <person name="Ghai R."/>
            <person name="Kavagutti S V."/>
        </authorList>
    </citation>
    <scope>NUCLEOTIDE SEQUENCE</scope>
</reference>
<organism evidence="2">
    <name type="scientific">freshwater metagenome</name>
    <dbReference type="NCBI Taxonomy" id="449393"/>
    <lineage>
        <taxon>unclassified sequences</taxon>
        <taxon>metagenomes</taxon>
        <taxon>ecological metagenomes</taxon>
    </lineage>
</organism>
<feature type="domain" description="DSBA-like thioredoxin" evidence="1">
    <location>
        <begin position="6"/>
        <end position="163"/>
    </location>
</feature>
<dbReference type="GO" id="GO:0016491">
    <property type="term" value="F:oxidoreductase activity"/>
    <property type="evidence" value="ECO:0007669"/>
    <property type="project" value="InterPro"/>
</dbReference>
<dbReference type="AlphaFoldDB" id="A0A6J7JDB4"/>
<name>A0A6J7JDB4_9ZZZZ</name>
<dbReference type="InterPro" id="IPR001853">
    <property type="entry name" value="DSBA-like_thioredoxin_dom"/>
</dbReference>